<sequence length="328" mass="35294">MRQIEIPAKLAQKLAVALRDAPDVHRAIVACLDGVTVSAVSSVPEDQADGLYDQVRAALDPVEDAALIQRLEALDPAFLTAVIRYGLGHAPIPHATAIHTDLARVAVAPVMRPDPNGTAFLPLPSDRVGMPAFSDRAFDAWFTGQRAPDLPADQPLYGYGLYGEQRSVYMADQYRDASGPEPRSRHLGIDIFAPAGTMVCAPLAGRVHRVAYNADPLDYGHTVILEHRTAEGLPFWTLYGHLGVPLPALAEGADIAIGQDIAPLGDWHENGGWAPHLHFQIITSLLTQTGGNFFGVGHDSLWPVWSTISPDPNLILRLPNAAFGLKGL</sequence>
<dbReference type="PANTHER" id="PTHR21666">
    <property type="entry name" value="PEPTIDASE-RELATED"/>
    <property type="match status" value="1"/>
</dbReference>
<dbReference type="RefSeq" id="WP_107722528.1">
    <property type="nucleotide sequence ID" value="NZ_CP028475.1"/>
</dbReference>
<dbReference type="KEGG" id="cbak:DA792_21140"/>
<reference evidence="2 3" key="1">
    <citation type="submission" date="2018-03" db="EMBL/GenBank/DDBJ databases">
        <title>The Complete Genome of Celeribacter baekdonensis strain LH4, a Thiosulfate-Oxidizing Alphaproteobacterium Isolated from Gulf of Mexico Continental Slope Sediments.</title>
        <authorList>
            <person name="Flood B.E."/>
            <person name="Bailey J.V."/>
            <person name="Leprich D."/>
        </authorList>
    </citation>
    <scope>NUCLEOTIDE SEQUENCE [LARGE SCALE GENOMIC DNA]</scope>
    <source>
        <strain evidence="2 3">LH4</strain>
    </source>
</reference>
<evidence type="ECO:0000313" key="2">
    <source>
        <dbReference type="EMBL" id="AVW93276.1"/>
    </source>
</evidence>
<dbReference type="AlphaFoldDB" id="A0A2R4M802"/>
<dbReference type="EMBL" id="CP028475">
    <property type="protein sequence ID" value="AVW93276.1"/>
    <property type="molecule type" value="Genomic_DNA"/>
</dbReference>
<name>A0A2R4M802_9RHOB</name>
<accession>A0A2R4M802</accession>
<evidence type="ECO:0000313" key="3">
    <source>
        <dbReference type="Proteomes" id="UP000241447"/>
    </source>
</evidence>
<dbReference type="InterPro" id="IPR011055">
    <property type="entry name" value="Dup_hybrid_motif"/>
</dbReference>
<dbReference type="InterPro" id="IPR050570">
    <property type="entry name" value="Cell_wall_metabolism_enzyme"/>
</dbReference>
<dbReference type="Gene3D" id="2.70.70.10">
    <property type="entry name" value="Glucose Permease (Domain IIA)"/>
    <property type="match status" value="1"/>
</dbReference>
<protein>
    <recommendedName>
        <fullName evidence="1">M23ase beta-sheet core domain-containing protein</fullName>
    </recommendedName>
</protein>
<dbReference type="PANTHER" id="PTHR21666:SF285">
    <property type="entry name" value="M23 FAMILY METALLOPEPTIDASE"/>
    <property type="match status" value="1"/>
</dbReference>
<dbReference type="CDD" id="cd12797">
    <property type="entry name" value="M23_peptidase"/>
    <property type="match status" value="1"/>
</dbReference>
<evidence type="ECO:0000259" key="1">
    <source>
        <dbReference type="Pfam" id="PF01551"/>
    </source>
</evidence>
<dbReference type="Proteomes" id="UP000241447">
    <property type="component" value="Chromosome"/>
</dbReference>
<dbReference type="OrthoDB" id="9801834at2"/>
<feature type="domain" description="M23ase beta-sheet core" evidence="1">
    <location>
        <begin position="185"/>
        <end position="282"/>
    </location>
</feature>
<organism evidence="2 3">
    <name type="scientific">Celeribacter baekdonensis</name>
    <dbReference type="NCBI Taxonomy" id="875171"/>
    <lineage>
        <taxon>Bacteria</taxon>
        <taxon>Pseudomonadati</taxon>
        <taxon>Pseudomonadota</taxon>
        <taxon>Alphaproteobacteria</taxon>
        <taxon>Rhodobacterales</taxon>
        <taxon>Roseobacteraceae</taxon>
        <taxon>Celeribacter</taxon>
    </lineage>
</organism>
<proteinExistence type="predicted"/>
<dbReference type="InterPro" id="IPR016047">
    <property type="entry name" value="M23ase_b-sheet_dom"/>
</dbReference>
<dbReference type="GO" id="GO:0004222">
    <property type="term" value="F:metalloendopeptidase activity"/>
    <property type="evidence" value="ECO:0007669"/>
    <property type="project" value="TreeGrafter"/>
</dbReference>
<dbReference type="SUPFAM" id="SSF51261">
    <property type="entry name" value="Duplicated hybrid motif"/>
    <property type="match status" value="1"/>
</dbReference>
<gene>
    <name evidence="2" type="ORF">DA792_21140</name>
</gene>
<dbReference type="Pfam" id="PF01551">
    <property type="entry name" value="Peptidase_M23"/>
    <property type="match status" value="1"/>
</dbReference>